<dbReference type="EMBL" id="ML986525">
    <property type="protein sequence ID" value="KAF2272165.1"/>
    <property type="molecule type" value="Genomic_DNA"/>
</dbReference>
<evidence type="ECO:0000313" key="3">
    <source>
        <dbReference type="Proteomes" id="UP000800097"/>
    </source>
</evidence>
<protein>
    <submittedName>
        <fullName evidence="2">Uncharacterized protein</fullName>
    </submittedName>
</protein>
<reference evidence="2" key="1">
    <citation type="journal article" date="2020" name="Stud. Mycol.">
        <title>101 Dothideomycetes genomes: a test case for predicting lifestyles and emergence of pathogens.</title>
        <authorList>
            <person name="Haridas S."/>
            <person name="Albert R."/>
            <person name="Binder M."/>
            <person name="Bloem J."/>
            <person name="Labutti K."/>
            <person name="Salamov A."/>
            <person name="Andreopoulos B."/>
            <person name="Baker S."/>
            <person name="Barry K."/>
            <person name="Bills G."/>
            <person name="Bluhm B."/>
            <person name="Cannon C."/>
            <person name="Castanera R."/>
            <person name="Culley D."/>
            <person name="Daum C."/>
            <person name="Ezra D."/>
            <person name="Gonzalez J."/>
            <person name="Henrissat B."/>
            <person name="Kuo A."/>
            <person name="Liang C."/>
            <person name="Lipzen A."/>
            <person name="Lutzoni F."/>
            <person name="Magnuson J."/>
            <person name="Mondo S."/>
            <person name="Nolan M."/>
            <person name="Ohm R."/>
            <person name="Pangilinan J."/>
            <person name="Park H.-J."/>
            <person name="Ramirez L."/>
            <person name="Alfaro M."/>
            <person name="Sun H."/>
            <person name="Tritt A."/>
            <person name="Yoshinaga Y."/>
            <person name="Zwiers L.-H."/>
            <person name="Turgeon B."/>
            <person name="Goodwin S."/>
            <person name="Spatafora J."/>
            <person name="Crous P."/>
            <person name="Grigoriev I."/>
        </authorList>
    </citation>
    <scope>NUCLEOTIDE SEQUENCE</scope>
    <source>
        <strain evidence="2">CBS 379.55</strain>
    </source>
</reference>
<feature type="non-terminal residue" evidence="2">
    <location>
        <position position="1"/>
    </location>
</feature>
<organism evidence="2 3">
    <name type="scientific">Westerdykella ornata</name>
    <dbReference type="NCBI Taxonomy" id="318751"/>
    <lineage>
        <taxon>Eukaryota</taxon>
        <taxon>Fungi</taxon>
        <taxon>Dikarya</taxon>
        <taxon>Ascomycota</taxon>
        <taxon>Pezizomycotina</taxon>
        <taxon>Dothideomycetes</taxon>
        <taxon>Pleosporomycetidae</taxon>
        <taxon>Pleosporales</taxon>
        <taxon>Sporormiaceae</taxon>
        <taxon>Westerdykella</taxon>
    </lineage>
</organism>
<feature type="region of interest" description="Disordered" evidence="1">
    <location>
        <begin position="64"/>
        <end position="145"/>
    </location>
</feature>
<feature type="compositionally biased region" description="Polar residues" evidence="1">
    <location>
        <begin position="180"/>
        <end position="221"/>
    </location>
</feature>
<proteinExistence type="predicted"/>
<name>A0A6A6J6Y9_WESOR</name>
<keyword evidence="3" id="KW-1185">Reference proteome</keyword>
<feature type="compositionally biased region" description="Basic and acidic residues" evidence="1">
    <location>
        <begin position="127"/>
        <end position="145"/>
    </location>
</feature>
<gene>
    <name evidence="2" type="ORF">EI97DRAFT_485249</name>
</gene>
<feature type="compositionally biased region" description="Polar residues" evidence="1">
    <location>
        <begin position="93"/>
        <end position="125"/>
    </location>
</feature>
<sequence length="353" mass="39096">STTFINTATVDCDTVYIIYPTHTERNLTSTAAVFDIPIAMARTILRYPGNLKFWRFKFSNITPISKKHNQPKNKEKAPGHPPEQLRSAPVPENQASNSRISLVTTSTEFTDLTAGESTSARSLSLRQEMRNEERNPTSAHLDRGLIKIPEIPESALGLDFEQGTLGSWAVLHPKPDPRTTLHSPSQLHLDSSTRETSAQTQNSAPEASRPSSQGPTSAATHTTPKPRRPKTLHRIYSRYGVSLYQPAGPSGSRPGRHDHPGARSNPNIAEPDVKPYIYSPSPPSQPSPALRRSNAVRYPTLRAQYDGARSATVSDPSDEEDTMDMDLAGLRWVRMYYMSSGEDENERRGSILE</sequence>
<accession>A0A6A6J6Y9</accession>
<dbReference type="AlphaFoldDB" id="A0A6A6J6Y9"/>
<evidence type="ECO:0000256" key="1">
    <source>
        <dbReference type="SAM" id="MobiDB-lite"/>
    </source>
</evidence>
<dbReference type="Proteomes" id="UP000800097">
    <property type="component" value="Unassembled WGS sequence"/>
</dbReference>
<dbReference type="RefSeq" id="XP_033649704.1">
    <property type="nucleotide sequence ID" value="XM_033802136.1"/>
</dbReference>
<evidence type="ECO:0000313" key="2">
    <source>
        <dbReference type="EMBL" id="KAF2272165.1"/>
    </source>
</evidence>
<feature type="compositionally biased region" description="Basic residues" evidence="1">
    <location>
        <begin position="224"/>
        <end position="236"/>
    </location>
</feature>
<feature type="region of interest" description="Disordered" evidence="1">
    <location>
        <begin position="169"/>
        <end position="322"/>
    </location>
</feature>
<dbReference type="GeneID" id="54555311"/>